<comment type="caution">
    <text evidence="8">The sequence shown here is derived from an EMBL/GenBank/DDBJ whole genome shotgun (WGS) entry which is preliminary data.</text>
</comment>
<evidence type="ECO:0000313" key="9">
    <source>
        <dbReference type="Proteomes" id="UP000312512"/>
    </source>
</evidence>
<dbReference type="OrthoDB" id="9786643at2"/>
<dbReference type="GO" id="GO:0140359">
    <property type="term" value="F:ABC-type transporter activity"/>
    <property type="evidence" value="ECO:0007669"/>
    <property type="project" value="InterPro"/>
</dbReference>
<accession>A0A5C4WUL0</accession>
<dbReference type="Proteomes" id="UP000312512">
    <property type="component" value="Unassembled WGS sequence"/>
</dbReference>
<dbReference type="GO" id="GO:0046677">
    <property type="term" value="P:response to antibiotic"/>
    <property type="evidence" value="ECO:0007669"/>
    <property type="project" value="UniProtKB-KW"/>
</dbReference>
<protein>
    <recommendedName>
        <fullName evidence="6">Transport permease protein</fullName>
    </recommendedName>
</protein>
<dbReference type="PIRSF" id="PIRSF006648">
    <property type="entry name" value="DrrB"/>
    <property type="match status" value="1"/>
</dbReference>
<keyword evidence="6" id="KW-0813">Transport</keyword>
<evidence type="ECO:0000256" key="3">
    <source>
        <dbReference type="ARBA" id="ARBA00022989"/>
    </source>
</evidence>
<reference evidence="8 9" key="1">
    <citation type="submission" date="2019-10" db="EMBL/GenBank/DDBJ databases">
        <title>Nonomuraea sp. nov., isolated from Phyllanthus amarus.</title>
        <authorList>
            <person name="Klykleung N."/>
            <person name="Tanasupawat S."/>
        </authorList>
    </citation>
    <scope>NUCLEOTIDE SEQUENCE [LARGE SCALE GENOMIC DNA]</scope>
    <source>
        <strain evidence="8 9">PA1-10</strain>
    </source>
</reference>
<feature type="transmembrane region" description="Helical" evidence="6">
    <location>
        <begin position="104"/>
        <end position="131"/>
    </location>
</feature>
<gene>
    <name evidence="8" type="ORF">FH608_000815</name>
</gene>
<dbReference type="RefSeq" id="WP_139627776.1">
    <property type="nucleotide sequence ID" value="NZ_CP045572.1"/>
</dbReference>
<dbReference type="PANTHER" id="PTHR43229:SF6">
    <property type="entry name" value="ABC-TYPE MULTIDRUG TRANSPORT SYSTEM, PERMEASE COMPONENT"/>
    <property type="match status" value="1"/>
</dbReference>
<keyword evidence="6" id="KW-1003">Cell membrane</keyword>
<dbReference type="PANTHER" id="PTHR43229">
    <property type="entry name" value="NODULATION PROTEIN J"/>
    <property type="match status" value="1"/>
</dbReference>
<dbReference type="EMBL" id="VDLX02000001">
    <property type="protein sequence ID" value="KAB8197146.1"/>
    <property type="molecule type" value="Genomic_DNA"/>
</dbReference>
<dbReference type="AlphaFoldDB" id="A0A5C4WUL0"/>
<feature type="transmembrane region" description="Helical" evidence="6">
    <location>
        <begin position="59"/>
        <end position="83"/>
    </location>
</feature>
<feature type="transmembrane region" description="Helical" evidence="6">
    <location>
        <begin position="173"/>
        <end position="191"/>
    </location>
</feature>
<organism evidence="8 9">
    <name type="scientific">Nonomuraea phyllanthi</name>
    <dbReference type="NCBI Taxonomy" id="2219224"/>
    <lineage>
        <taxon>Bacteria</taxon>
        <taxon>Bacillati</taxon>
        <taxon>Actinomycetota</taxon>
        <taxon>Actinomycetes</taxon>
        <taxon>Streptosporangiales</taxon>
        <taxon>Streptosporangiaceae</taxon>
        <taxon>Nonomuraea</taxon>
    </lineage>
</organism>
<feature type="transmembrane region" description="Helical" evidence="6">
    <location>
        <begin position="234"/>
        <end position="254"/>
    </location>
</feature>
<evidence type="ECO:0000256" key="1">
    <source>
        <dbReference type="ARBA" id="ARBA00004141"/>
    </source>
</evidence>
<evidence type="ECO:0000259" key="7">
    <source>
        <dbReference type="PROSITE" id="PS51012"/>
    </source>
</evidence>
<evidence type="ECO:0000256" key="4">
    <source>
        <dbReference type="ARBA" id="ARBA00023136"/>
    </source>
</evidence>
<keyword evidence="9" id="KW-1185">Reference proteome</keyword>
<evidence type="ECO:0000256" key="5">
    <source>
        <dbReference type="ARBA" id="ARBA00023251"/>
    </source>
</evidence>
<keyword evidence="4 6" id="KW-0472">Membrane</keyword>
<evidence type="ECO:0000313" key="8">
    <source>
        <dbReference type="EMBL" id="KAB8197146.1"/>
    </source>
</evidence>
<keyword evidence="5" id="KW-0046">Antibiotic resistance</keyword>
<name>A0A5C4WUL0_9ACTN</name>
<proteinExistence type="inferred from homology"/>
<dbReference type="InterPro" id="IPR047817">
    <property type="entry name" value="ABC2_TM_bact-type"/>
</dbReference>
<accession>A0A5P9YM84</accession>
<keyword evidence="2 6" id="KW-0812">Transmembrane</keyword>
<feature type="transmembrane region" description="Helical" evidence="6">
    <location>
        <begin position="28"/>
        <end position="47"/>
    </location>
</feature>
<feature type="domain" description="ABC transmembrane type-2" evidence="7">
    <location>
        <begin position="26"/>
        <end position="261"/>
    </location>
</feature>
<dbReference type="InterPro" id="IPR051784">
    <property type="entry name" value="Nod_factor_ABC_transporter"/>
</dbReference>
<feature type="transmembrane region" description="Helical" evidence="6">
    <location>
        <begin position="143"/>
        <end position="166"/>
    </location>
</feature>
<comment type="subcellular location">
    <subcellularLocation>
        <location evidence="6">Cell membrane</location>
        <topology evidence="6">Multi-pass membrane protein</topology>
    </subcellularLocation>
    <subcellularLocation>
        <location evidence="1">Membrane</location>
        <topology evidence="1">Multi-pass membrane protein</topology>
    </subcellularLocation>
</comment>
<evidence type="ECO:0000256" key="6">
    <source>
        <dbReference type="RuleBase" id="RU361157"/>
    </source>
</evidence>
<dbReference type="Pfam" id="PF01061">
    <property type="entry name" value="ABC2_membrane"/>
    <property type="match status" value="1"/>
</dbReference>
<dbReference type="InterPro" id="IPR013525">
    <property type="entry name" value="ABC2_TM"/>
</dbReference>
<keyword evidence="3 6" id="KW-1133">Transmembrane helix</keyword>
<comment type="similarity">
    <text evidence="6">Belongs to the ABC-2 integral membrane protein family.</text>
</comment>
<dbReference type="InterPro" id="IPR000412">
    <property type="entry name" value="ABC_2_transport"/>
</dbReference>
<evidence type="ECO:0000256" key="2">
    <source>
        <dbReference type="ARBA" id="ARBA00022692"/>
    </source>
</evidence>
<dbReference type="GO" id="GO:0043190">
    <property type="term" value="C:ATP-binding cassette (ABC) transporter complex"/>
    <property type="evidence" value="ECO:0007669"/>
    <property type="project" value="InterPro"/>
</dbReference>
<dbReference type="PROSITE" id="PS51012">
    <property type="entry name" value="ABC_TM2"/>
    <property type="match status" value="1"/>
</dbReference>
<sequence length="276" mass="29236">MTTPSAFVNGLRRGRREVVQVLRSPKELFNFLSTPVLMVVLGLFVRVDIPGSDVGMGHLIVAGGITTMIAQASILVVPQALAVEKEDGTLLRMRTVSGGMTAYLVGKTCVVVVTAVGGALLTLAGGVLFVGTDLPRDLAHWGTFAWVILLSLVTLTPLGAALGALLPNPRGSLALMMLIMLFLLGFSGLYFPVTVLPGFVQAIVSIFPLKWIGQGIRSSLLPDAALAAETAQSWQLMLVFVVLAVWAAVGFVIAPGMLRRMSRRESGTRLKKAVAS</sequence>